<evidence type="ECO:0000313" key="3">
    <source>
        <dbReference type="Proteomes" id="UP000656042"/>
    </source>
</evidence>
<evidence type="ECO:0000313" key="2">
    <source>
        <dbReference type="EMBL" id="GGL20309.1"/>
    </source>
</evidence>
<comment type="caution">
    <text evidence="2">The sequence shown here is derived from an EMBL/GenBank/DDBJ whole genome shotgun (WGS) entry which is preliminary data.</text>
</comment>
<gene>
    <name evidence="2" type="ORF">GCM10012284_63670</name>
</gene>
<feature type="compositionally biased region" description="Basic and acidic residues" evidence="1">
    <location>
        <begin position="26"/>
        <end position="38"/>
    </location>
</feature>
<reference evidence="2" key="1">
    <citation type="journal article" date="2014" name="Int. J. Syst. Evol. Microbiol.">
        <title>Complete genome sequence of Corynebacterium casei LMG S-19264T (=DSM 44701T), isolated from a smear-ripened cheese.</title>
        <authorList>
            <consortium name="US DOE Joint Genome Institute (JGI-PGF)"/>
            <person name="Walter F."/>
            <person name="Albersmeier A."/>
            <person name="Kalinowski J."/>
            <person name="Ruckert C."/>
        </authorList>
    </citation>
    <scope>NUCLEOTIDE SEQUENCE</scope>
    <source>
        <strain evidence="2">CGMCC 4.7299</strain>
    </source>
</reference>
<proteinExistence type="predicted"/>
<dbReference type="AlphaFoldDB" id="A0A8J3C8N9"/>
<organism evidence="2 3">
    <name type="scientific">Mangrovihabitans endophyticus</name>
    <dbReference type="NCBI Taxonomy" id="1751298"/>
    <lineage>
        <taxon>Bacteria</taxon>
        <taxon>Bacillati</taxon>
        <taxon>Actinomycetota</taxon>
        <taxon>Actinomycetes</taxon>
        <taxon>Micromonosporales</taxon>
        <taxon>Micromonosporaceae</taxon>
        <taxon>Mangrovihabitans</taxon>
    </lineage>
</organism>
<name>A0A8J3C8N9_9ACTN</name>
<evidence type="ECO:0000256" key="1">
    <source>
        <dbReference type="SAM" id="MobiDB-lite"/>
    </source>
</evidence>
<sequence>MTFPHVPQPGPRPGPPPGPRPAPPPAHDREVHDGEVHDGGPGGDGAYGGGAAHERPAAREGSMGHPAVDAVMQSLANAARLAPADQIAEYEAAHRVLQETLASIDR</sequence>
<dbReference type="RefSeq" id="WP_229716349.1">
    <property type="nucleotide sequence ID" value="NZ_BMMX01000076.1"/>
</dbReference>
<protein>
    <submittedName>
        <fullName evidence="2">Uncharacterized protein</fullName>
    </submittedName>
</protein>
<dbReference type="EMBL" id="BMMX01000076">
    <property type="protein sequence ID" value="GGL20309.1"/>
    <property type="molecule type" value="Genomic_DNA"/>
</dbReference>
<feature type="compositionally biased region" description="Gly residues" evidence="1">
    <location>
        <begin position="39"/>
        <end position="51"/>
    </location>
</feature>
<feature type="region of interest" description="Disordered" evidence="1">
    <location>
        <begin position="1"/>
        <end position="66"/>
    </location>
</feature>
<feature type="compositionally biased region" description="Pro residues" evidence="1">
    <location>
        <begin position="1"/>
        <end position="25"/>
    </location>
</feature>
<dbReference type="Proteomes" id="UP000656042">
    <property type="component" value="Unassembled WGS sequence"/>
</dbReference>
<reference evidence="2" key="2">
    <citation type="submission" date="2020-09" db="EMBL/GenBank/DDBJ databases">
        <authorList>
            <person name="Sun Q."/>
            <person name="Zhou Y."/>
        </authorList>
    </citation>
    <scope>NUCLEOTIDE SEQUENCE</scope>
    <source>
        <strain evidence="2">CGMCC 4.7299</strain>
    </source>
</reference>
<keyword evidence="3" id="KW-1185">Reference proteome</keyword>
<accession>A0A8J3C8N9</accession>